<comment type="caution">
    <text evidence="1">The sequence shown here is derived from an EMBL/GenBank/DDBJ whole genome shotgun (WGS) entry which is preliminary data.</text>
</comment>
<protein>
    <submittedName>
        <fullName evidence="1">Uncharacterized protein</fullName>
    </submittedName>
</protein>
<proteinExistence type="predicted"/>
<evidence type="ECO:0000313" key="1">
    <source>
        <dbReference type="EMBL" id="KAI5062342.1"/>
    </source>
</evidence>
<gene>
    <name evidence="1" type="ORF">GOP47_0022881</name>
</gene>
<keyword evidence="2" id="KW-1185">Reference proteome</keyword>
<reference evidence="1" key="1">
    <citation type="submission" date="2021-01" db="EMBL/GenBank/DDBJ databases">
        <title>Adiantum capillus-veneris genome.</title>
        <authorList>
            <person name="Fang Y."/>
            <person name="Liao Q."/>
        </authorList>
    </citation>
    <scope>NUCLEOTIDE SEQUENCE</scope>
    <source>
        <strain evidence="1">H3</strain>
        <tissue evidence="1">Leaf</tissue>
    </source>
</reference>
<evidence type="ECO:0000313" key="2">
    <source>
        <dbReference type="Proteomes" id="UP000886520"/>
    </source>
</evidence>
<sequence length="364" mass="39953">MDQLALHELQATFPFSNQASEVKRRHVVVGDLRPPKGIVAEKACVDETLKSRKDLEEEKVRSQLKTESAYTVFTSWVATPPFGLGKEAISYTAGHCYKEKFGIHYSEADFKLNWVSGVGCFGSLVKPKDFEEHGVGMSKEPLALAYDDKEDFACFRIVDADDTAFLLPCSPTEVLQEGAQPYVATFGYPCIEYFLNHAYEELLERTGDYGIAHTYKCASSDPNELYRLLEATFGDFLEGQLLCSPGVLIGVEAGKLKKKSSTVEGSSGSPIIPVGLEGYTIGTHDAGSRVGDFNLATSTDSPGYVASYAKFVLPHLPSQTHPVWNARGQDLAPFTRWLTMRGLEWEQTSDGDGLKASQYGGRNG</sequence>
<dbReference type="Proteomes" id="UP000886520">
    <property type="component" value="Chromosome 22"/>
</dbReference>
<accession>A0A9D4U6N5</accession>
<dbReference type="OrthoDB" id="2001347at2759"/>
<organism evidence="1 2">
    <name type="scientific">Adiantum capillus-veneris</name>
    <name type="common">Maidenhair fern</name>
    <dbReference type="NCBI Taxonomy" id="13818"/>
    <lineage>
        <taxon>Eukaryota</taxon>
        <taxon>Viridiplantae</taxon>
        <taxon>Streptophyta</taxon>
        <taxon>Embryophyta</taxon>
        <taxon>Tracheophyta</taxon>
        <taxon>Polypodiopsida</taxon>
        <taxon>Polypodiidae</taxon>
        <taxon>Polypodiales</taxon>
        <taxon>Pteridineae</taxon>
        <taxon>Pteridaceae</taxon>
        <taxon>Vittarioideae</taxon>
        <taxon>Adiantum</taxon>
    </lineage>
</organism>
<dbReference type="EMBL" id="JABFUD020000022">
    <property type="protein sequence ID" value="KAI5062342.1"/>
    <property type="molecule type" value="Genomic_DNA"/>
</dbReference>
<name>A0A9D4U6N5_ADICA</name>
<dbReference type="AlphaFoldDB" id="A0A9D4U6N5"/>